<dbReference type="PANTHER" id="PTHR12746:SF2">
    <property type="entry name" value="60S RIBOSOMAL EXPORT PROTEIN NMD3"/>
    <property type="match status" value="1"/>
</dbReference>
<gene>
    <name evidence="2" type="ordered locus">Metig_0733</name>
</gene>
<dbReference type="InterPro" id="IPR039768">
    <property type="entry name" value="Nmd3"/>
</dbReference>
<sequence>MKGFCYRCGIEDELIEGLCPVCYAMENPLIDVPDIVEIEVCHMCGSYKRRVWQNPKGNDVYEILDEIAYFATKDNIEKHHPDIDVEIIPHEPRQLPGGKRSRVEIPVTVIATGKLAGEKQEREEKKDIVVHLKMVQCPRCSRYKSNYYVATLQVRAMNRFLTDEEVEELDKFIREEVAKRLEKDRMAFITKFTRLKEGIDYQMGSMGGARNIAQAIKARYGGKITETAKLVGVDKDTGKNQYRITIVVRIPEYKVGDVVEYNEKLHVVTSMNENKLYMLTMDNRRDKISLSWNEVEKHTKLVKKGDECSTSTVISVTKDNIIVMDDETYEVYELDKVMEIKEGDKVKIFKKDNVAYFIGKIEGKKLIFS</sequence>
<dbReference type="AlphaFoldDB" id="F6BCS2"/>
<evidence type="ECO:0000313" key="3">
    <source>
        <dbReference type="Proteomes" id="UP000009227"/>
    </source>
</evidence>
<dbReference type="HOGENOM" id="CLU_065087_0_0_2"/>
<dbReference type="GeneID" id="10643573"/>
<dbReference type="OrthoDB" id="15051at2157"/>
<dbReference type="Gene3D" id="2.40.50.140">
    <property type="entry name" value="Nucleic acid-binding proteins"/>
    <property type="match status" value="1"/>
</dbReference>
<dbReference type="InterPro" id="IPR007064">
    <property type="entry name" value="Nmd3_N"/>
</dbReference>
<evidence type="ECO:0000313" key="2">
    <source>
        <dbReference type="EMBL" id="AEF96283.1"/>
    </source>
</evidence>
<feature type="domain" description="Nmd3 N-terminal" evidence="1">
    <location>
        <begin position="5"/>
        <end position="250"/>
    </location>
</feature>
<dbReference type="GO" id="GO:0005737">
    <property type="term" value="C:cytoplasm"/>
    <property type="evidence" value="ECO:0007669"/>
    <property type="project" value="TreeGrafter"/>
</dbReference>
<dbReference type="STRING" id="880724.Metig_0733"/>
<dbReference type="Proteomes" id="UP000009227">
    <property type="component" value="Chromosome"/>
</dbReference>
<keyword evidence="3" id="KW-1185">Reference proteome</keyword>
<dbReference type="Pfam" id="PF04981">
    <property type="entry name" value="NMD3"/>
    <property type="match status" value="1"/>
</dbReference>
<dbReference type="InterPro" id="IPR012340">
    <property type="entry name" value="NA-bd_OB-fold"/>
</dbReference>
<dbReference type="PANTHER" id="PTHR12746">
    <property type="entry name" value="NONSENSE-MEDIATED MRNA DECAY PROTEIN 3"/>
    <property type="match status" value="1"/>
</dbReference>
<protein>
    <submittedName>
        <fullName evidence="2">NMD3 family protein</fullName>
    </submittedName>
</protein>
<accession>F6BCS2</accession>
<reference evidence="2 3" key="1">
    <citation type="submission" date="2011-05" db="EMBL/GenBank/DDBJ databases">
        <title>Complete sequence of Methanotorris igneus Kol 5.</title>
        <authorList>
            <consortium name="US DOE Joint Genome Institute"/>
            <person name="Lucas S."/>
            <person name="Han J."/>
            <person name="Lapidus A."/>
            <person name="Cheng J.-F."/>
            <person name="Goodwin L."/>
            <person name="Pitluck S."/>
            <person name="Peters L."/>
            <person name="Mikhailova N."/>
            <person name="Chertkov O."/>
            <person name="Han C."/>
            <person name="Tapia R."/>
            <person name="Land M."/>
            <person name="Hauser L."/>
            <person name="Kyrpides N."/>
            <person name="Ivanova N."/>
            <person name="Pagani I."/>
            <person name="Sieprawska-Lupa M."/>
            <person name="Whitman W."/>
            <person name="Woyke T."/>
        </authorList>
    </citation>
    <scope>NUCLEOTIDE SEQUENCE [LARGE SCALE GENOMIC DNA]</scope>
    <source>
        <strain evidence="3">DSM 5666 / JCM 11834 / Kol 5</strain>
    </source>
</reference>
<dbReference type="GO" id="GO:0043023">
    <property type="term" value="F:ribosomal large subunit binding"/>
    <property type="evidence" value="ECO:0007669"/>
    <property type="project" value="InterPro"/>
</dbReference>
<dbReference type="RefSeq" id="WP_013798886.1">
    <property type="nucleotide sequence ID" value="NC_015562.1"/>
</dbReference>
<evidence type="ECO:0000259" key="1">
    <source>
        <dbReference type="Pfam" id="PF04981"/>
    </source>
</evidence>
<dbReference type="KEGG" id="mig:Metig_0733"/>
<name>F6BCS2_METIK</name>
<proteinExistence type="predicted"/>
<organism evidence="3">
    <name type="scientific">Methanotorris igneus (strain DSM 5666 / JCM 11834 / Kol 5)</name>
    <dbReference type="NCBI Taxonomy" id="880724"/>
    <lineage>
        <taxon>Archaea</taxon>
        <taxon>Methanobacteriati</taxon>
        <taxon>Methanobacteriota</taxon>
        <taxon>Methanomada group</taxon>
        <taxon>Methanococci</taxon>
        <taxon>Methanococcales</taxon>
        <taxon>Methanocaldococcaceae</taxon>
        <taxon>Methanotorris</taxon>
    </lineage>
</organism>
<dbReference type="EMBL" id="CP002737">
    <property type="protein sequence ID" value="AEF96283.1"/>
    <property type="molecule type" value="Genomic_DNA"/>
</dbReference>